<name>A0A0E3YAJ7_9BURK</name>
<feature type="transmembrane region" description="Helical" evidence="6">
    <location>
        <begin position="236"/>
        <end position="256"/>
    </location>
</feature>
<feature type="transmembrane region" description="Helical" evidence="6">
    <location>
        <begin position="357"/>
        <end position="377"/>
    </location>
</feature>
<evidence type="ECO:0000256" key="5">
    <source>
        <dbReference type="ARBA" id="ARBA00023136"/>
    </source>
</evidence>
<keyword evidence="5 6" id="KW-0472">Membrane</keyword>
<dbReference type="Proteomes" id="UP000035050">
    <property type="component" value="Chromosome"/>
</dbReference>
<protein>
    <submittedName>
        <fullName evidence="8">Arabinose transporter permease</fullName>
    </submittedName>
</protein>
<reference evidence="8" key="1">
    <citation type="submission" date="2016-06" db="EMBL/GenBank/DDBJ databases">
        <title>Pandoraea oxalativorans DSM 23570 Genome Sequencing.</title>
        <authorList>
            <person name="Ee R."/>
            <person name="Lim Y.-L."/>
            <person name="Yong D."/>
            <person name="Yin W.-F."/>
            <person name="Chan K.-G."/>
        </authorList>
    </citation>
    <scope>NUCLEOTIDE SEQUENCE</scope>
    <source>
        <strain evidence="8">DSM 23570</strain>
    </source>
</reference>
<dbReference type="InterPro" id="IPR036259">
    <property type="entry name" value="MFS_trans_sf"/>
</dbReference>
<gene>
    <name evidence="8" type="ORF">MB84_04945</name>
</gene>
<dbReference type="InterPro" id="IPR020846">
    <property type="entry name" value="MFS_dom"/>
</dbReference>
<evidence type="ECO:0000259" key="7">
    <source>
        <dbReference type="PROSITE" id="PS50850"/>
    </source>
</evidence>
<dbReference type="HOGENOM" id="CLU_001265_61_2_4"/>
<feature type="transmembrane region" description="Helical" evidence="6">
    <location>
        <begin position="103"/>
        <end position="121"/>
    </location>
</feature>
<sequence>MPIALYALTAGAFGIGVTEFVIMGLLLNVGADFGVSIAAAGLLISGYALGVVVGAPIMTTATARWPRKTVLLVLMAIFTIGNAACALAPSYGALMAARVLTSFAHGTFFGVGSVVATGLVPRERRASAIAVMFMGLTVANILGVPFGTWLGQHFGWRASFWAVTVIGALAFLVIARFVPKIAALADAGDWRADLRALARRPVLLGLLTTVLGWVGVFGVFTYIAPLLTTVTGFSEGAVSPILLIFGGGLVVGNLLGGKLADRHVVRTVLGSLLSLSVVLGLMTFALHSHWLAIVFVALLGATAFATVAPLQLWVMEKASGAGESLASSFNIAAFNLGNAIGAWLGGFVIEHGPGLTAVPWVAALVPLVGVGVALLSLRLDRRDAGRQAAPVCETPAM</sequence>
<keyword evidence="2" id="KW-1003">Cell membrane</keyword>
<dbReference type="KEGG" id="pox:MB84_04945"/>
<feature type="transmembrane region" description="Helical" evidence="6">
    <location>
        <begin position="158"/>
        <end position="178"/>
    </location>
</feature>
<dbReference type="SUPFAM" id="SSF103473">
    <property type="entry name" value="MFS general substrate transporter"/>
    <property type="match status" value="1"/>
</dbReference>
<dbReference type="InterPro" id="IPR050189">
    <property type="entry name" value="MFS_Efflux_Transporters"/>
</dbReference>
<dbReference type="AlphaFoldDB" id="A0A0E3YAJ7"/>
<proteinExistence type="predicted"/>
<feature type="transmembrane region" description="Helical" evidence="6">
    <location>
        <begin position="70"/>
        <end position="91"/>
    </location>
</feature>
<dbReference type="PANTHER" id="PTHR43124:SF8">
    <property type="entry name" value="INNER MEMBRANE TRANSPORT PROTEIN YDHP"/>
    <property type="match status" value="1"/>
</dbReference>
<dbReference type="GO" id="GO:0022857">
    <property type="term" value="F:transmembrane transporter activity"/>
    <property type="evidence" value="ECO:0007669"/>
    <property type="project" value="InterPro"/>
</dbReference>
<evidence type="ECO:0000256" key="4">
    <source>
        <dbReference type="ARBA" id="ARBA00022989"/>
    </source>
</evidence>
<feature type="domain" description="Major facilitator superfamily (MFS) profile" evidence="7">
    <location>
        <begin position="4"/>
        <end position="381"/>
    </location>
</feature>
<dbReference type="OrthoDB" id="9788453at2"/>
<dbReference type="GO" id="GO:0005886">
    <property type="term" value="C:plasma membrane"/>
    <property type="evidence" value="ECO:0007669"/>
    <property type="project" value="UniProtKB-SubCell"/>
</dbReference>
<feature type="transmembrane region" description="Helical" evidence="6">
    <location>
        <begin position="128"/>
        <end position="146"/>
    </location>
</feature>
<organism evidence="8 9">
    <name type="scientific">Pandoraea oxalativorans</name>
    <dbReference type="NCBI Taxonomy" id="573737"/>
    <lineage>
        <taxon>Bacteria</taxon>
        <taxon>Pseudomonadati</taxon>
        <taxon>Pseudomonadota</taxon>
        <taxon>Betaproteobacteria</taxon>
        <taxon>Burkholderiales</taxon>
        <taxon>Burkholderiaceae</taxon>
        <taxon>Pandoraea</taxon>
    </lineage>
</organism>
<dbReference type="RefSeq" id="WP_046290304.1">
    <property type="nucleotide sequence ID" value="NZ_CP011253.3"/>
</dbReference>
<feature type="transmembrane region" description="Helical" evidence="6">
    <location>
        <begin position="325"/>
        <end position="345"/>
    </location>
</feature>
<keyword evidence="4 6" id="KW-1133">Transmembrane helix</keyword>
<feature type="transmembrane region" description="Helical" evidence="6">
    <location>
        <begin position="202"/>
        <end position="224"/>
    </location>
</feature>
<accession>A0A0E3YAJ7</accession>
<evidence type="ECO:0000313" key="8">
    <source>
        <dbReference type="EMBL" id="AKC68950.1"/>
    </source>
</evidence>
<evidence type="ECO:0000256" key="2">
    <source>
        <dbReference type="ARBA" id="ARBA00022475"/>
    </source>
</evidence>
<keyword evidence="3 6" id="KW-0812">Transmembrane</keyword>
<dbReference type="CDD" id="cd17324">
    <property type="entry name" value="MFS_NepI_like"/>
    <property type="match status" value="1"/>
</dbReference>
<dbReference type="Pfam" id="PF07690">
    <property type="entry name" value="MFS_1"/>
    <property type="match status" value="1"/>
</dbReference>
<dbReference type="PATRIC" id="fig|573737.6.peg.1792"/>
<feature type="transmembrane region" description="Helical" evidence="6">
    <location>
        <begin position="292"/>
        <end position="313"/>
    </location>
</feature>
<feature type="transmembrane region" description="Helical" evidence="6">
    <location>
        <begin position="5"/>
        <end position="27"/>
    </location>
</feature>
<feature type="transmembrane region" description="Helical" evidence="6">
    <location>
        <begin position="268"/>
        <end position="286"/>
    </location>
</feature>
<evidence type="ECO:0000256" key="3">
    <source>
        <dbReference type="ARBA" id="ARBA00022692"/>
    </source>
</evidence>
<dbReference type="InterPro" id="IPR011701">
    <property type="entry name" value="MFS"/>
</dbReference>
<feature type="transmembrane region" description="Helical" evidence="6">
    <location>
        <begin position="33"/>
        <end position="58"/>
    </location>
</feature>
<dbReference type="Gene3D" id="1.20.1250.20">
    <property type="entry name" value="MFS general substrate transporter like domains"/>
    <property type="match status" value="1"/>
</dbReference>
<dbReference type="PANTHER" id="PTHR43124">
    <property type="entry name" value="PURINE EFFLUX PUMP PBUE"/>
    <property type="match status" value="1"/>
</dbReference>
<evidence type="ECO:0000256" key="6">
    <source>
        <dbReference type="SAM" id="Phobius"/>
    </source>
</evidence>
<dbReference type="PROSITE" id="PS50850">
    <property type="entry name" value="MFS"/>
    <property type="match status" value="1"/>
</dbReference>
<evidence type="ECO:0000313" key="9">
    <source>
        <dbReference type="Proteomes" id="UP000035050"/>
    </source>
</evidence>
<comment type="subcellular location">
    <subcellularLocation>
        <location evidence="1">Cell membrane</location>
        <topology evidence="1">Multi-pass membrane protein</topology>
    </subcellularLocation>
</comment>
<keyword evidence="9" id="KW-1185">Reference proteome</keyword>
<evidence type="ECO:0000256" key="1">
    <source>
        <dbReference type="ARBA" id="ARBA00004651"/>
    </source>
</evidence>
<dbReference type="EMBL" id="CP011253">
    <property type="protein sequence ID" value="AKC68950.1"/>
    <property type="molecule type" value="Genomic_DNA"/>
</dbReference>